<dbReference type="InterPro" id="IPR029787">
    <property type="entry name" value="Nucleotide_cyclase"/>
</dbReference>
<feature type="transmembrane region" description="Helical" evidence="3">
    <location>
        <begin position="102"/>
        <end position="121"/>
    </location>
</feature>
<keyword evidence="3" id="KW-1133">Transmembrane helix</keyword>
<feature type="transmembrane region" description="Helical" evidence="3">
    <location>
        <begin position="36"/>
        <end position="59"/>
    </location>
</feature>
<sequence>MLHLHRWKILAVATLANLVLLANLAAGDPKGLEEIAWLDIAGEGGAALLAFLWLGLILNSRPSGRVTNYLVAGLTGIFIAYWQDVLDEVIRLPEAVVWDHWVESGAMPLGMVLLTLGIYHWQREQLAINEQLRRRERIFREHRSFDRLTNLTSAPYLRRQLAMELGEAGRAVTLMMLDVNRFDHVRRQLGSRDADRLLQELAELLLLNLRQDDLLCRYAGDRFAVVLPGTGEREATLLAGELIAAVDHFAFKTRQGETHLQRLDVGLATARGDEPDALIERANQDLEARRQQPAPA</sequence>
<dbReference type="RefSeq" id="WP_228548746.1">
    <property type="nucleotide sequence ID" value="NZ_ARXX01000062.1"/>
</dbReference>
<accession>A0ABS0AUQ9</accession>
<proteinExistence type="predicted"/>
<evidence type="ECO:0000256" key="3">
    <source>
        <dbReference type="SAM" id="Phobius"/>
    </source>
</evidence>
<evidence type="ECO:0000313" key="5">
    <source>
        <dbReference type="EMBL" id="MBF5057860.1"/>
    </source>
</evidence>
<keyword evidence="3" id="KW-0472">Membrane</keyword>
<dbReference type="Gene3D" id="3.30.70.270">
    <property type="match status" value="1"/>
</dbReference>
<dbReference type="InterPro" id="IPR000160">
    <property type="entry name" value="GGDEF_dom"/>
</dbReference>
<protein>
    <recommendedName>
        <fullName evidence="1">diguanylate cyclase</fullName>
        <ecNumber evidence="1">2.7.7.65</ecNumber>
    </recommendedName>
</protein>
<feature type="domain" description="GGDEF" evidence="4">
    <location>
        <begin position="170"/>
        <end position="296"/>
    </location>
</feature>
<dbReference type="SMART" id="SM00267">
    <property type="entry name" value="GGDEF"/>
    <property type="match status" value="1"/>
</dbReference>
<keyword evidence="3" id="KW-0812">Transmembrane</keyword>
<dbReference type="InterPro" id="IPR043128">
    <property type="entry name" value="Rev_trsase/Diguanyl_cyclase"/>
</dbReference>
<dbReference type="SUPFAM" id="SSF55073">
    <property type="entry name" value="Nucleotide cyclase"/>
    <property type="match status" value="1"/>
</dbReference>
<comment type="catalytic activity">
    <reaction evidence="2">
        <text>2 GTP = 3',3'-c-di-GMP + 2 diphosphate</text>
        <dbReference type="Rhea" id="RHEA:24898"/>
        <dbReference type="ChEBI" id="CHEBI:33019"/>
        <dbReference type="ChEBI" id="CHEBI:37565"/>
        <dbReference type="ChEBI" id="CHEBI:58805"/>
        <dbReference type="EC" id="2.7.7.65"/>
    </reaction>
</comment>
<name>A0ABS0AUQ9_9GAMM</name>
<dbReference type="PANTHER" id="PTHR45138:SF9">
    <property type="entry name" value="DIGUANYLATE CYCLASE DGCM-RELATED"/>
    <property type="match status" value="1"/>
</dbReference>
<gene>
    <name evidence="5" type="ORF">Y5W_03154</name>
</gene>
<evidence type="ECO:0000256" key="2">
    <source>
        <dbReference type="ARBA" id="ARBA00034247"/>
    </source>
</evidence>
<feature type="transmembrane region" description="Helical" evidence="3">
    <location>
        <begin position="66"/>
        <end position="82"/>
    </location>
</feature>
<evidence type="ECO:0000259" key="4">
    <source>
        <dbReference type="PROSITE" id="PS50887"/>
    </source>
</evidence>
<organism evidence="5 6">
    <name type="scientific">Alloalcanivorax profundimaris</name>
    <dbReference type="NCBI Taxonomy" id="2735259"/>
    <lineage>
        <taxon>Bacteria</taxon>
        <taxon>Pseudomonadati</taxon>
        <taxon>Pseudomonadota</taxon>
        <taxon>Gammaproteobacteria</taxon>
        <taxon>Oceanospirillales</taxon>
        <taxon>Alcanivoracaceae</taxon>
        <taxon>Alloalcanivorax</taxon>
    </lineage>
</organism>
<evidence type="ECO:0000256" key="1">
    <source>
        <dbReference type="ARBA" id="ARBA00012528"/>
    </source>
</evidence>
<evidence type="ECO:0000313" key="6">
    <source>
        <dbReference type="Proteomes" id="UP000662703"/>
    </source>
</evidence>
<dbReference type="PROSITE" id="PS50887">
    <property type="entry name" value="GGDEF"/>
    <property type="match status" value="1"/>
</dbReference>
<dbReference type="PANTHER" id="PTHR45138">
    <property type="entry name" value="REGULATORY COMPONENTS OF SENSORY TRANSDUCTION SYSTEM"/>
    <property type="match status" value="1"/>
</dbReference>
<dbReference type="EMBL" id="ARXX01000062">
    <property type="protein sequence ID" value="MBF5057860.1"/>
    <property type="molecule type" value="Genomic_DNA"/>
</dbReference>
<dbReference type="Proteomes" id="UP000662703">
    <property type="component" value="Unassembled WGS sequence"/>
</dbReference>
<dbReference type="Pfam" id="PF00990">
    <property type="entry name" value="GGDEF"/>
    <property type="match status" value="1"/>
</dbReference>
<dbReference type="InterPro" id="IPR050469">
    <property type="entry name" value="Diguanylate_Cyclase"/>
</dbReference>
<comment type="caution">
    <text evidence="5">The sequence shown here is derived from an EMBL/GenBank/DDBJ whole genome shotgun (WGS) entry which is preliminary data.</text>
</comment>
<keyword evidence="6" id="KW-1185">Reference proteome</keyword>
<dbReference type="NCBIfam" id="TIGR00254">
    <property type="entry name" value="GGDEF"/>
    <property type="match status" value="1"/>
</dbReference>
<reference evidence="5 6" key="1">
    <citation type="submission" date="2012-09" db="EMBL/GenBank/DDBJ databases">
        <title>Genome Sequence of alkane-degrading Bacterium Alcanivorax sp. 521-1.</title>
        <authorList>
            <person name="Lai Q."/>
            <person name="Shao Z."/>
        </authorList>
    </citation>
    <scope>NUCLEOTIDE SEQUENCE [LARGE SCALE GENOMIC DNA]</scope>
    <source>
        <strain evidence="5 6">521-1</strain>
    </source>
</reference>
<dbReference type="EC" id="2.7.7.65" evidence="1"/>